<dbReference type="PROSITE" id="PS50994">
    <property type="entry name" value="INTEGRASE"/>
    <property type="match status" value="1"/>
</dbReference>
<reference evidence="2 3" key="1">
    <citation type="submission" date="2023-03" db="EMBL/GenBank/DDBJ databases">
        <authorList>
            <person name="Pearce D."/>
        </authorList>
    </citation>
    <scope>NUCLEOTIDE SEQUENCE [LARGE SCALE GENOMIC DNA]</scope>
    <source>
        <strain evidence="2">Msz</strain>
    </source>
</reference>
<evidence type="ECO:0000313" key="2">
    <source>
        <dbReference type="EMBL" id="CAI8862228.1"/>
    </source>
</evidence>
<dbReference type="InterPro" id="IPR036397">
    <property type="entry name" value="RNaseH_sf"/>
</dbReference>
<evidence type="ECO:0000259" key="1">
    <source>
        <dbReference type="PROSITE" id="PS50994"/>
    </source>
</evidence>
<dbReference type="EMBL" id="OX458333">
    <property type="protein sequence ID" value="CAI8862228.1"/>
    <property type="molecule type" value="Genomic_DNA"/>
</dbReference>
<dbReference type="Proteomes" id="UP001162030">
    <property type="component" value="Chromosome"/>
</dbReference>
<organism evidence="2 3">
    <name type="scientific">Methylocaldum szegediense</name>
    <dbReference type="NCBI Taxonomy" id="73780"/>
    <lineage>
        <taxon>Bacteria</taxon>
        <taxon>Pseudomonadati</taxon>
        <taxon>Pseudomonadota</taxon>
        <taxon>Gammaproteobacteria</taxon>
        <taxon>Methylococcales</taxon>
        <taxon>Methylococcaceae</taxon>
        <taxon>Methylocaldum</taxon>
    </lineage>
</organism>
<dbReference type="RefSeq" id="WP_202901171.1">
    <property type="nucleotide sequence ID" value="NZ_OX458333.1"/>
</dbReference>
<gene>
    <name evidence="2" type="ORF">MSZNOR_2716</name>
</gene>
<accession>A0ABM9I392</accession>
<sequence>MPGMLLHQDGSTHEWVPGQRWDLIVTMDDATDEPYSMFFIAEEGTLSSLRGVREVITARGLSCALCTDRGSHYWTTPEAGGKVDRVHLTQFGEAMKRLGIEMIPAYSPEARGRSERAFAIHQARLSKELVPIGLTDMAVTNRYLEEVYRSAFNREFAHQLPGTRVRPPCPSWAGTWMSCCASSTSARSVGTTACVSKAWSCRFRLIGTAVTTSRLRCASIAMSMGLGRVSWPAPLG</sequence>
<evidence type="ECO:0000313" key="3">
    <source>
        <dbReference type="Proteomes" id="UP001162030"/>
    </source>
</evidence>
<proteinExistence type="predicted"/>
<dbReference type="SUPFAM" id="SSF53098">
    <property type="entry name" value="Ribonuclease H-like"/>
    <property type="match status" value="1"/>
</dbReference>
<dbReference type="InterPro" id="IPR012337">
    <property type="entry name" value="RNaseH-like_sf"/>
</dbReference>
<protein>
    <recommendedName>
        <fullName evidence="1">Integrase catalytic domain-containing protein</fullName>
    </recommendedName>
</protein>
<feature type="domain" description="Integrase catalytic" evidence="1">
    <location>
        <begin position="1"/>
        <end position="169"/>
    </location>
</feature>
<name>A0ABM9I392_9GAMM</name>
<keyword evidence="3" id="KW-1185">Reference proteome</keyword>
<dbReference type="InterPro" id="IPR001584">
    <property type="entry name" value="Integrase_cat-core"/>
</dbReference>
<dbReference type="Gene3D" id="3.30.420.10">
    <property type="entry name" value="Ribonuclease H-like superfamily/Ribonuclease H"/>
    <property type="match status" value="1"/>
</dbReference>